<dbReference type="PANTHER" id="PTHR15004">
    <property type="entry name" value="GLUTAMYL-TRNA(GLN) AMIDOTRANSFERASE SUBUNIT C, MITOCHONDRIAL"/>
    <property type="match status" value="1"/>
</dbReference>
<dbReference type="RefSeq" id="WP_005871217.1">
    <property type="nucleotide sequence ID" value="NZ_ACYG01000024.1"/>
</dbReference>
<dbReference type="GO" id="GO:0050566">
    <property type="term" value="F:asparaginyl-tRNA synthase (glutamine-hydrolyzing) activity"/>
    <property type="evidence" value="ECO:0007669"/>
    <property type="project" value="RHEA"/>
</dbReference>
<organism evidence="2 3">
    <name type="scientific">Campylobacter gracilis RM3268</name>
    <dbReference type="NCBI Taxonomy" id="553220"/>
    <lineage>
        <taxon>Bacteria</taxon>
        <taxon>Pseudomonadati</taxon>
        <taxon>Campylobacterota</taxon>
        <taxon>Epsilonproteobacteria</taxon>
        <taxon>Campylobacterales</taxon>
        <taxon>Campylobacteraceae</taxon>
        <taxon>Campylobacter</taxon>
    </lineage>
</organism>
<sequence length="95" mass="10564">MIIDDALLSKLERLSALKIPDEKREEFKGQLNNIVDFVEILNELDLQSGEAAITTLKGGTPFRKDIPRKSDVAESVLKHAPQSEGGYFVVPKIID</sequence>
<comment type="similarity">
    <text evidence="1">Belongs to the GatC family.</text>
</comment>
<comment type="catalytic activity">
    <reaction evidence="1">
        <text>L-glutamyl-tRNA(Gln) + L-glutamine + ATP + H2O = L-glutaminyl-tRNA(Gln) + L-glutamate + ADP + phosphate + H(+)</text>
        <dbReference type="Rhea" id="RHEA:17521"/>
        <dbReference type="Rhea" id="RHEA-COMP:9681"/>
        <dbReference type="Rhea" id="RHEA-COMP:9684"/>
        <dbReference type="ChEBI" id="CHEBI:15377"/>
        <dbReference type="ChEBI" id="CHEBI:15378"/>
        <dbReference type="ChEBI" id="CHEBI:29985"/>
        <dbReference type="ChEBI" id="CHEBI:30616"/>
        <dbReference type="ChEBI" id="CHEBI:43474"/>
        <dbReference type="ChEBI" id="CHEBI:58359"/>
        <dbReference type="ChEBI" id="CHEBI:78520"/>
        <dbReference type="ChEBI" id="CHEBI:78521"/>
        <dbReference type="ChEBI" id="CHEBI:456216"/>
    </reaction>
</comment>
<name>C8PHP1_9BACT</name>
<keyword evidence="1" id="KW-0067">ATP-binding</keyword>
<gene>
    <name evidence="1 2" type="primary">gatC</name>
    <name evidence="2" type="ORF">CAMGR0001_0487</name>
</gene>
<dbReference type="STRING" id="824.CGRAC_1858"/>
<keyword evidence="1" id="KW-0648">Protein biosynthesis</keyword>
<evidence type="ECO:0000313" key="3">
    <source>
        <dbReference type="Proteomes" id="UP000005709"/>
    </source>
</evidence>
<keyword evidence="1" id="KW-0547">Nucleotide-binding</keyword>
<dbReference type="GO" id="GO:0016740">
    <property type="term" value="F:transferase activity"/>
    <property type="evidence" value="ECO:0007669"/>
    <property type="project" value="UniProtKB-KW"/>
</dbReference>
<reference evidence="2 3" key="1">
    <citation type="submission" date="2009-07" db="EMBL/GenBank/DDBJ databases">
        <authorList>
            <person name="Madupu R."/>
            <person name="Sebastian Y."/>
            <person name="Durkin A.S."/>
            <person name="Torralba M."/>
            <person name="Methe B."/>
            <person name="Sutton G.G."/>
            <person name="Strausberg R.L."/>
            <person name="Nelson K.E."/>
        </authorList>
    </citation>
    <scope>NUCLEOTIDE SEQUENCE [LARGE SCALE GENOMIC DNA]</scope>
    <source>
        <strain evidence="2 3">RM3268</strain>
    </source>
</reference>
<keyword evidence="2" id="KW-0808">Transferase</keyword>
<keyword evidence="1 2" id="KW-0436">Ligase</keyword>
<dbReference type="InterPro" id="IPR003837">
    <property type="entry name" value="GatC"/>
</dbReference>
<dbReference type="NCBIfam" id="TIGR00135">
    <property type="entry name" value="gatC"/>
    <property type="match status" value="1"/>
</dbReference>
<dbReference type="PANTHER" id="PTHR15004:SF0">
    <property type="entry name" value="GLUTAMYL-TRNA(GLN) AMIDOTRANSFERASE SUBUNIT C, MITOCHONDRIAL"/>
    <property type="match status" value="1"/>
</dbReference>
<dbReference type="GO" id="GO:0005524">
    <property type="term" value="F:ATP binding"/>
    <property type="evidence" value="ECO:0007669"/>
    <property type="project" value="UniProtKB-KW"/>
</dbReference>
<comment type="caution">
    <text evidence="2">The sequence shown here is derived from an EMBL/GenBank/DDBJ whole genome shotgun (WGS) entry which is preliminary data.</text>
</comment>
<dbReference type="GO" id="GO:0050567">
    <property type="term" value="F:glutaminyl-tRNA synthase (glutamine-hydrolyzing) activity"/>
    <property type="evidence" value="ECO:0007669"/>
    <property type="project" value="UniProtKB-UniRule"/>
</dbReference>
<dbReference type="GO" id="GO:0006450">
    <property type="term" value="P:regulation of translational fidelity"/>
    <property type="evidence" value="ECO:0007669"/>
    <property type="project" value="InterPro"/>
</dbReference>
<dbReference type="EC" id="6.3.5.-" evidence="1"/>
<dbReference type="GO" id="GO:0070681">
    <property type="term" value="P:glutaminyl-tRNAGln biosynthesis via transamidation"/>
    <property type="evidence" value="ECO:0007669"/>
    <property type="project" value="TreeGrafter"/>
</dbReference>
<proteinExistence type="inferred from homology"/>
<dbReference type="SUPFAM" id="SSF141000">
    <property type="entry name" value="Glu-tRNAGln amidotransferase C subunit"/>
    <property type="match status" value="1"/>
</dbReference>
<comment type="catalytic activity">
    <reaction evidence="1">
        <text>L-aspartyl-tRNA(Asn) + L-glutamine + ATP + H2O = L-asparaginyl-tRNA(Asn) + L-glutamate + ADP + phosphate + 2 H(+)</text>
        <dbReference type="Rhea" id="RHEA:14513"/>
        <dbReference type="Rhea" id="RHEA-COMP:9674"/>
        <dbReference type="Rhea" id="RHEA-COMP:9677"/>
        <dbReference type="ChEBI" id="CHEBI:15377"/>
        <dbReference type="ChEBI" id="CHEBI:15378"/>
        <dbReference type="ChEBI" id="CHEBI:29985"/>
        <dbReference type="ChEBI" id="CHEBI:30616"/>
        <dbReference type="ChEBI" id="CHEBI:43474"/>
        <dbReference type="ChEBI" id="CHEBI:58359"/>
        <dbReference type="ChEBI" id="CHEBI:78515"/>
        <dbReference type="ChEBI" id="CHEBI:78516"/>
        <dbReference type="ChEBI" id="CHEBI:456216"/>
    </reaction>
</comment>
<dbReference type="eggNOG" id="COG0721">
    <property type="taxonomic scope" value="Bacteria"/>
</dbReference>
<dbReference type="Proteomes" id="UP000005709">
    <property type="component" value="Unassembled WGS sequence"/>
</dbReference>
<protein>
    <recommendedName>
        <fullName evidence="1">Aspartyl/glutamyl-tRNA(Asn/Gln) amidotransferase subunit C</fullName>
        <shortName evidence="1">Asp/Glu-ADT subunit C</shortName>
        <ecNumber evidence="1">6.3.5.-</ecNumber>
    </recommendedName>
</protein>
<evidence type="ECO:0000256" key="1">
    <source>
        <dbReference type="HAMAP-Rule" id="MF_00122"/>
    </source>
</evidence>
<accession>C8PHP1</accession>
<comment type="function">
    <text evidence="1">Allows the formation of correctly charged Asn-tRNA(Asn) or Gln-tRNA(Gln) through the transamidation of misacylated Asp-tRNA(Asn) or Glu-tRNA(Gln) in organisms which lack either or both of asparaginyl-tRNA or glutaminyl-tRNA synthetases. The reaction takes place in the presence of glutamine and ATP through an activated phospho-Asp-tRNA(Asn) or phospho-Glu-tRNA(Gln).</text>
</comment>
<comment type="subunit">
    <text evidence="1">Heterotrimer of A, B and C subunits.</text>
</comment>
<dbReference type="GO" id="GO:0006412">
    <property type="term" value="P:translation"/>
    <property type="evidence" value="ECO:0007669"/>
    <property type="project" value="UniProtKB-UniRule"/>
</dbReference>
<dbReference type="Pfam" id="PF02686">
    <property type="entry name" value="GatC"/>
    <property type="match status" value="1"/>
</dbReference>
<dbReference type="AlphaFoldDB" id="C8PHP1"/>
<dbReference type="HAMAP" id="MF_00122">
    <property type="entry name" value="GatC"/>
    <property type="match status" value="1"/>
</dbReference>
<dbReference type="Gene3D" id="1.10.20.60">
    <property type="entry name" value="Glu-tRNAGln amidotransferase C subunit, N-terminal domain"/>
    <property type="match status" value="1"/>
</dbReference>
<dbReference type="InterPro" id="IPR036113">
    <property type="entry name" value="Asp/Glu-ADT_sf_sub_c"/>
</dbReference>
<evidence type="ECO:0000313" key="2">
    <source>
        <dbReference type="EMBL" id="EEV17655.1"/>
    </source>
</evidence>
<dbReference type="EMBL" id="ACYG01000024">
    <property type="protein sequence ID" value="EEV17655.1"/>
    <property type="molecule type" value="Genomic_DNA"/>
</dbReference>
<dbReference type="OrthoDB" id="9813938at2"/>
<keyword evidence="3" id="KW-1185">Reference proteome</keyword>